<feature type="region of interest" description="Disordered" evidence="1">
    <location>
        <begin position="520"/>
        <end position="546"/>
    </location>
</feature>
<keyword evidence="2" id="KW-0812">Transmembrane</keyword>
<keyword evidence="2" id="KW-1133">Transmembrane helix</keyword>
<proteinExistence type="predicted"/>
<feature type="transmembrane region" description="Helical" evidence="2">
    <location>
        <begin position="745"/>
        <end position="766"/>
    </location>
</feature>
<dbReference type="Proteomes" id="UP000613580">
    <property type="component" value="Unassembled WGS sequence"/>
</dbReference>
<evidence type="ECO:0000313" key="3">
    <source>
        <dbReference type="EMBL" id="KAF7320928.1"/>
    </source>
</evidence>
<feature type="region of interest" description="Disordered" evidence="1">
    <location>
        <begin position="441"/>
        <end position="492"/>
    </location>
</feature>
<gene>
    <name evidence="3" type="ORF">HMN09_00179500</name>
</gene>
<dbReference type="Gene3D" id="2.60.120.260">
    <property type="entry name" value="Galactose-binding domain-like"/>
    <property type="match status" value="2"/>
</dbReference>
<dbReference type="GO" id="GO:0005886">
    <property type="term" value="C:plasma membrane"/>
    <property type="evidence" value="ECO:0007669"/>
    <property type="project" value="InterPro"/>
</dbReference>
<name>A0A8H6WN67_MYCCL</name>
<dbReference type="InterPro" id="IPR009571">
    <property type="entry name" value="SUR7/Rim9-like_fungi"/>
</dbReference>
<sequence length="795" mass="83629">MSTAPLNFTIDNISPLIQYTPVGAWSEGTASDDPLAGDYFDGTFTLCTTQGSQASFTFNGTQVYVFGAKRSNHAPYSVSLDGETSTFNGFSQNAIFSTLYVSPVLTSGLHTVSVTNERNDNNLTFLDIDRIIWTTDASDGGESNTIEDTATGFTYSPASAWSTDLTDNKLSGFSQNNGHVTATSGASATLTFTGDHVEIFGPIGPTISRFTVSLDGANTGTFNATKQNYIAQAPLFAASGLGSGKHTLKLTSDPADAGQLLAIDFAQVAAGTAAAGGSSSKTSSSGSSPTGAAGASSSSKKSSAVGPAVGGAIGGIAVLALLGVLFFCFLRRRRRERDSESNPAGFGDKYGATAAASNNYTMSSLGASQAYSTEGSQAHLTHQPSVYSVHSAPFPNPHSAALTNPWSPGHGPEGGAMPPAMPMGFQQGPQRRTFYTVNDNELTSPVSDGGSSLSRSVTTQSAGAAGLGAGSYRRKGEALPLPPTANVPLPPGAPRMHVPGREQDMGPVDPEQYGAELLPPNYEQATDPYPNPSQSQSYYSNESTTSDPYGGTRYPHAVSAVLTNYPHNSSTMSRVFCIPGIVFLLCALVLSIIVSVSLPFLTDIDFVRVHFGDGVATNGQGMTELRFGIWAPCYYDTDGTKTCFAASHGYSVSISNQDKTADVIIGGSWTRGLAVHPVATAVTFIAFCMAFSTHHLVTLLASLMSFLAATLTLIAFAIDIALYAFVHHEIGKLPDVSGKTDTSVAFWMTFVTLILLLLAGCTVCFGRRKDRLSGASSYPMSSYEKPSFFRRFRRN</sequence>
<dbReference type="GO" id="GO:0032153">
    <property type="term" value="C:cell division site"/>
    <property type="evidence" value="ECO:0007669"/>
    <property type="project" value="TreeGrafter"/>
</dbReference>
<feature type="compositionally biased region" description="Pro residues" evidence="1">
    <location>
        <begin position="480"/>
        <end position="492"/>
    </location>
</feature>
<protein>
    <recommendedName>
        <fullName evidence="5">Pali-domain-containing protein</fullName>
    </recommendedName>
</protein>
<evidence type="ECO:0000256" key="2">
    <source>
        <dbReference type="SAM" id="Phobius"/>
    </source>
</evidence>
<dbReference type="GO" id="GO:0035838">
    <property type="term" value="C:growing cell tip"/>
    <property type="evidence" value="ECO:0007669"/>
    <property type="project" value="TreeGrafter"/>
</dbReference>
<dbReference type="Pfam" id="PF06687">
    <property type="entry name" value="SUR7"/>
    <property type="match status" value="1"/>
</dbReference>
<dbReference type="PANTHER" id="PTHR28013">
    <property type="entry name" value="PROTEIN DCV1-RELATED"/>
    <property type="match status" value="1"/>
</dbReference>
<evidence type="ECO:0008006" key="5">
    <source>
        <dbReference type="Google" id="ProtNLM"/>
    </source>
</evidence>
<dbReference type="AlphaFoldDB" id="A0A8H6WN67"/>
<keyword evidence="4" id="KW-1185">Reference proteome</keyword>
<feature type="compositionally biased region" description="Polar residues" evidence="1">
    <location>
        <begin position="441"/>
        <end position="461"/>
    </location>
</feature>
<dbReference type="OrthoDB" id="2354757at2759"/>
<dbReference type="Gene3D" id="1.20.140.150">
    <property type="match status" value="1"/>
</dbReference>
<feature type="transmembrane region" description="Helical" evidence="2">
    <location>
        <begin position="673"/>
        <end position="691"/>
    </location>
</feature>
<feature type="region of interest" description="Disordered" evidence="1">
    <location>
        <begin position="276"/>
        <end position="301"/>
    </location>
</feature>
<evidence type="ECO:0000313" key="4">
    <source>
        <dbReference type="Proteomes" id="UP000613580"/>
    </source>
</evidence>
<evidence type="ECO:0000256" key="1">
    <source>
        <dbReference type="SAM" id="MobiDB-lite"/>
    </source>
</evidence>
<comment type="caution">
    <text evidence="3">The sequence shown here is derived from an EMBL/GenBank/DDBJ whole genome shotgun (WGS) entry which is preliminary data.</text>
</comment>
<dbReference type="EMBL" id="JACAZE010000002">
    <property type="protein sequence ID" value="KAF7320928.1"/>
    <property type="molecule type" value="Genomic_DNA"/>
</dbReference>
<organism evidence="3 4">
    <name type="scientific">Mycena chlorophos</name>
    <name type="common">Agaric fungus</name>
    <name type="synonym">Agaricus chlorophos</name>
    <dbReference type="NCBI Taxonomy" id="658473"/>
    <lineage>
        <taxon>Eukaryota</taxon>
        <taxon>Fungi</taxon>
        <taxon>Dikarya</taxon>
        <taxon>Basidiomycota</taxon>
        <taxon>Agaricomycotina</taxon>
        <taxon>Agaricomycetes</taxon>
        <taxon>Agaricomycetidae</taxon>
        <taxon>Agaricales</taxon>
        <taxon>Marasmiineae</taxon>
        <taxon>Mycenaceae</taxon>
        <taxon>Mycena</taxon>
    </lineage>
</organism>
<keyword evidence="2" id="KW-0472">Membrane</keyword>
<feature type="transmembrane region" description="Helical" evidence="2">
    <location>
        <begin position="575"/>
        <end position="601"/>
    </location>
</feature>
<dbReference type="InterPro" id="IPR051380">
    <property type="entry name" value="pH-response_reg_palI/RIM9"/>
</dbReference>
<feature type="transmembrane region" description="Helical" evidence="2">
    <location>
        <begin position="308"/>
        <end position="330"/>
    </location>
</feature>
<dbReference type="PANTHER" id="PTHR28013:SF4">
    <property type="entry name" value="MARVEL DOMAIN-CONTAINING PROTEIN"/>
    <property type="match status" value="1"/>
</dbReference>
<feature type="compositionally biased region" description="Low complexity" evidence="1">
    <location>
        <begin position="532"/>
        <end position="546"/>
    </location>
</feature>
<feature type="transmembrane region" description="Helical" evidence="2">
    <location>
        <begin position="703"/>
        <end position="725"/>
    </location>
</feature>
<reference evidence="3" key="1">
    <citation type="submission" date="2020-05" db="EMBL/GenBank/DDBJ databases">
        <title>Mycena genomes resolve the evolution of fungal bioluminescence.</title>
        <authorList>
            <person name="Tsai I.J."/>
        </authorList>
    </citation>
    <scope>NUCLEOTIDE SEQUENCE</scope>
    <source>
        <strain evidence="3">110903Hualien_Pintung</strain>
    </source>
</reference>
<accession>A0A8H6WN67</accession>